<evidence type="ECO:0000256" key="7">
    <source>
        <dbReference type="ARBA" id="ARBA00047937"/>
    </source>
</evidence>
<keyword evidence="8" id="KW-0963">Cytoplasm</keyword>
<comment type="caution">
    <text evidence="9">The sequence shown here is derived from an EMBL/GenBank/DDBJ whole genome shotgun (WGS) entry which is preliminary data.</text>
</comment>
<dbReference type="GO" id="GO:0005829">
    <property type="term" value="C:cytosol"/>
    <property type="evidence" value="ECO:0007669"/>
    <property type="project" value="TreeGrafter"/>
</dbReference>
<accession>A0A1F5FFQ3</accession>
<gene>
    <name evidence="8" type="primary">glyQ</name>
    <name evidence="9" type="ORF">A2Y64_05805</name>
</gene>
<dbReference type="GO" id="GO:0005524">
    <property type="term" value="F:ATP binding"/>
    <property type="evidence" value="ECO:0007669"/>
    <property type="project" value="UniProtKB-UniRule"/>
</dbReference>
<name>A0A1F5FFQ3_9BACT</name>
<evidence type="ECO:0000313" key="9">
    <source>
        <dbReference type="EMBL" id="OGD78460.1"/>
    </source>
</evidence>
<evidence type="ECO:0000256" key="1">
    <source>
        <dbReference type="ARBA" id="ARBA00008226"/>
    </source>
</evidence>
<reference evidence="9 10" key="1">
    <citation type="journal article" date="2016" name="Nat. Commun.">
        <title>Thousands of microbial genomes shed light on interconnected biogeochemical processes in an aquifer system.</title>
        <authorList>
            <person name="Anantharaman K."/>
            <person name="Brown C.T."/>
            <person name="Hug L.A."/>
            <person name="Sharon I."/>
            <person name="Castelle C.J."/>
            <person name="Probst A.J."/>
            <person name="Thomas B.C."/>
            <person name="Singh A."/>
            <person name="Wilkins M.J."/>
            <person name="Karaoz U."/>
            <person name="Brodie E.L."/>
            <person name="Williams K.H."/>
            <person name="Hubbard S.S."/>
            <person name="Banfield J.F."/>
        </authorList>
    </citation>
    <scope>NUCLEOTIDE SEQUENCE [LARGE SCALE GENOMIC DNA]</scope>
</reference>
<dbReference type="PROSITE" id="PS50861">
    <property type="entry name" value="AA_TRNA_LIGASE_II_GLYAB"/>
    <property type="match status" value="1"/>
</dbReference>
<dbReference type="Proteomes" id="UP000177187">
    <property type="component" value="Unassembled WGS sequence"/>
</dbReference>
<evidence type="ECO:0000256" key="6">
    <source>
        <dbReference type="ARBA" id="ARBA00023146"/>
    </source>
</evidence>
<proteinExistence type="inferred from homology"/>
<dbReference type="AlphaFoldDB" id="A0A1F5FFQ3"/>
<dbReference type="Gene3D" id="1.20.58.180">
    <property type="entry name" value="Class II aaRS and biotin synthetases, domain 2"/>
    <property type="match status" value="1"/>
</dbReference>
<keyword evidence="5 8" id="KW-0648">Protein biosynthesis</keyword>
<keyword evidence="4 8" id="KW-0067">ATP-binding</keyword>
<evidence type="ECO:0000313" key="10">
    <source>
        <dbReference type="Proteomes" id="UP000177187"/>
    </source>
</evidence>
<dbReference type="NCBIfam" id="NF006827">
    <property type="entry name" value="PRK09348.1"/>
    <property type="match status" value="1"/>
</dbReference>
<evidence type="ECO:0000256" key="2">
    <source>
        <dbReference type="ARBA" id="ARBA00022598"/>
    </source>
</evidence>
<evidence type="ECO:0000256" key="3">
    <source>
        <dbReference type="ARBA" id="ARBA00022741"/>
    </source>
</evidence>
<dbReference type="PANTHER" id="PTHR30075">
    <property type="entry name" value="GLYCYL-TRNA SYNTHETASE"/>
    <property type="match status" value="1"/>
</dbReference>
<keyword evidence="3 8" id="KW-0547">Nucleotide-binding</keyword>
<evidence type="ECO:0000256" key="8">
    <source>
        <dbReference type="HAMAP-Rule" id="MF_00254"/>
    </source>
</evidence>
<comment type="catalytic activity">
    <reaction evidence="7 8">
        <text>tRNA(Gly) + glycine + ATP = glycyl-tRNA(Gly) + AMP + diphosphate</text>
        <dbReference type="Rhea" id="RHEA:16013"/>
        <dbReference type="Rhea" id="RHEA-COMP:9664"/>
        <dbReference type="Rhea" id="RHEA-COMP:9683"/>
        <dbReference type="ChEBI" id="CHEBI:30616"/>
        <dbReference type="ChEBI" id="CHEBI:33019"/>
        <dbReference type="ChEBI" id="CHEBI:57305"/>
        <dbReference type="ChEBI" id="CHEBI:78442"/>
        <dbReference type="ChEBI" id="CHEBI:78522"/>
        <dbReference type="ChEBI" id="CHEBI:456215"/>
        <dbReference type="EC" id="6.1.1.14"/>
    </reaction>
</comment>
<dbReference type="InterPro" id="IPR006194">
    <property type="entry name" value="Gly-tRNA-synth_heterodimer"/>
</dbReference>
<comment type="subcellular location">
    <subcellularLocation>
        <location evidence="8">Cytoplasm</location>
    </subcellularLocation>
</comment>
<dbReference type="Pfam" id="PF02091">
    <property type="entry name" value="tRNA-synt_2e"/>
    <property type="match status" value="1"/>
</dbReference>
<dbReference type="GO" id="GO:0006426">
    <property type="term" value="P:glycyl-tRNA aminoacylation"/>
    <property type="evidence" value="ECO:0007669"/>
    <property type="project" value="UniProtKB-UniRule"/>
</dbReference>
<dbReference type="Gene3D" id="3.30.930.10">
    <property type="entry name" value="Bira Bifunctional Protein, Domain 2"/>
    <property type="match status" value="1"/>
</dbReference>
<dbReference type="HAMAP" id="MF_00254">
    <property type="entry name" value="Gly_tRNA_synth_alpha"/>
    <property type="match status" value="1"/>
</dbReference>
<comment type="similarity">
    <text evidence="1 8">Belongs to the class-II aminoacyl-tRNA synthetase family.</text>
</comment>
<comment type="subunit">
    <text evidence="8">Tetramer of two alpha and two beta subunits.</text>
</comment>
<keyword evidence="6 8" id="KW-0030">Aminoacyl-tRNA synthetase</keyword>
<keyword evidence="2 8" id="KW-0436">Ligase</keyword>
<dbReference type="NCBIfam" id="TIGR00388">
    <property type="entry name" value="glyQ"/>
    <property type="match status" value="1"/>
</dbReference>
<dbReference type="EMBL" id="MFAF01000035">
    <property type="protein sequence ID" value="OGD78460.1"/>
    <property type="molecule type" value="Genomic_DNA"/>
</dbReference>
<sequence length="299" mass="33937">MNILTLQELTLRLHRFWADQGCLIGHGYDMPTGAGTANPLTFFGVLGPRPWRTAYVEPSRRPDDGRYGENPHRFYKHFQLQVILKPSPADIQNVYLDSLRAVGIEPVDHDVKFDEDNWESPSLGAWGTGWQVLLDGMEITQFTYFQQMGGIPLKPVTVELTYGLERLLMYIAGVDSGFELLWSPDVSYRRVQQMSEYENSRYSYETADVGLCARQFDELEKEAQRLLEDDEPLVYPAYDLVTHAAHLFNVLDARGAVGVAERARYLGRLRKITSALAALYLERIEKRPDWALGSEAGGS</sequence>
<protein>
    <recommendedName>
        <fullName evidence="8">Glycine--tRNA ligase alpha subunit</fullName>
        <ecNumber evidence="8">6.1.1.14</ecNumber>
    </recommendedName>
    <alternativeName>
        <fullName evidence="8">Glycyl-tRNA synthetase alpha subunit</fullName>
        <shortName evidence="8">GlyRS</shortName>
    </alternativeName>
</protein>
<dbReference type="PANTHER" id="PTHR30075:SF2">
    <property type="entry name" value="GLYCINE--TRNA LIGASE, CHLOROPLASTIC_MITOCHONDRIAL 2"/>
    <property type="match status" value="1"/>
</dbReference>
<dbReference type="InterPro" id="IPR002310">
    <property type="entry name" value="Gly-tRNA_ligase_asu"/>
</dbReference>
<evidence type="ECO:0000256" key="4">
    <source>
        <dbReference type="ARBA" id="ARBA00022840"/>
    </source>
</evidence>
<dbReference type="GO" id="GO:0004820">
    <property type="term" value="F:glycine-tRNA ligase activity"/>
    <property type="evidence" value="ECO:0007669"/>
    <property type="project" value="UniProtKB-UniRule"/>
</dbReference>
<dbReference type="PRINTS" id="PR01044">
    <property type="entry name" value="TRNASYNTHGA"/>
</dbReference>
<evidence type="ECO:0000256" key="5">
    <source>
        <dbReference type="ARBA" id="ARBA00022917"/>
    </source>
</evidence>
<organism evidence="9 10">
    <name type="scientific">Candidatus Coatesbacteria bacterium RBG_13_66_14</name>
    <dbReference type="NCBI Taxonomy" id="1817816"/>
    <lineage>
        <taxon>Bacteria</taxon>
        <taxon>Candidatus Coatesiibacteriota</taxon>
    </lineage>
</organism>
<dbReference type="SUPFAM" id="SSF55681">
    <property type="entry name" value="Class II aaRS and biotin synthetases"/>
    <property type="match status" value="1"/>
</dbReference>
<dbReference type="EC" id="6.1.1.14" evidence="8"/>
<dbReference type="STRING" id="1817816.A2Y64_05805"/>
<dbReference type="InterPro" id="IPR045864">
    <property type="entry name" value="aa-tRNA-synth_II/BPL/LPL"/>
</dbReference>